<protein>
    <submittedName>
        <fullName evidence="2">Uncharacterized protein</fullName>
    </submittedName>
</protein>
<dbReference type="Proteomes" id="UP001437256">
    <property type="component" value="Unassembled WGS sequence"/>
</dbReference>
<evidence type="ECO:0000313" key="2">
    <source>
        <dbReference type="EMBL" id="KAL0071651.1"/>
    </source>
</evidence>
<name>A0ABR3ACM6_9AGAR</name>
<evidence type="ECO:0000313" key="3">
    <source>
        <dbReference type="Proteomes" id="UP001437256"/>
    </source>
</evidence>
<evidence type="ECO:0000256" key="1">
    <source>
        <dbReference type="SAM" id="MobiDB-lite"/>
    </source>
</evidence>
<dbReference type="EMBL" id="JBBXMP010000003">
    <property type="protein sequence ID" value="KAL0071651.1"/>
    <property type="molecule type" value="Genomic_DNA"/>
</dbReference>
<accession>A0ABR3ACM6</accession>
<feature type="region of interest" description="Disordered" evidence="1">
    <location>
        <begin position="1"/>
        <end position="55"/>
    </location>
</feature>
<gene>
    <name evidence="2" type="ORF">AAF712_001508</name>
</gene>
<comment type="caution">
    <text evidence="2">The sequence shown here is derived from an EMBL/GenBank/DDBJ whole genome shotgun (WGS) entry which is preliminary data.</text>
</comment>
<organism evidence="2 3">
    <name type="scientific">Marasmius tenuissimus</name>
    <dbReference type="NCBI Taxonomy" id="585030"/>
    <lineage>
        <taxon>Eukaryota</taxon>
        <taxon>Fungi</taxon>
        <taxon>Dikarya</taxon>
        <taxon>Basidiomycota</taxon>
        <taxon>Agaricomycotina</taxon>
        <taxon>Agaricomycetes</taxon>
        <taxon>Agaricomycetidae</taxon>
        <taxon>Agaricales</taxon>
        <taxon>Marasmiineae</taxon>
        <taxon>Marasmiaceae</taxon>
        <taxon>Marasmius</taxon>
    </lineage>
</organism>
<reference evidence="2 3" key="1">
    <citation type="submission" date="2024-05" db="EMBL/GenBank/DDBJ databases">
        <title>A draft genome resource for the thread blight pathogen Marasmius tenuissimus strain MS-2.</title>
        <authorList>
            <person name="Yulfo-Soto G.E."/>
            <person name="Baruah I.K."/>
            <person name="Amoako-Attah I."/>
            <person name="Bukari Y."/>
            <person name="Meinhardt L.W."/>
            <person name="Bailey B.A."/>
            <person name="Cohen S.P."/>
        </authorList>
    </citation>
    <scope>NUCLEOTIDE SEQUENCE [LARGE SCALE GENOMIC DNA]</scope>
    <source>
        <strain evidence="2 3">MS-2</strain>
    </source>
</reference>
<keyword evidence="3" id="KW-1185">Reference proteome</keyword>
<proteinExistence type="predicted"/>
<sequence>MPRRAPPSALRLATGPTPPRNTPKHTLPSVPRPTFYPQAAVPRGPSPAPRHKSKDGLSLSFAECAEGYQPSIIFAVPAPMKLRGPWDHSGSISLPFDAESLLPRMKPVAVM</sequence>